<evidence type="ECO:0000313" key="10">
    <source>
        <dbReference type="Proteomes" id="UP000321746"/>
    </source>
</evidence>
<evidence type="ECO:0000256" key="7">
    <source>
        <dbReference type="ARBA" id="ARBA00032903"/>
    </source>
</evidence>
<dbReference type="AlphaFoldDB" id="A0A511XGP4"/>
<keyword evidence="6" id="KW-0456">Lyase</keyword>
<dbReference type="PANTHER" id="PTHR42844">
    <property type="entry name" value="DIHYDRONEOPTERIN ALDOLASE 1-RELATED"/>
    <property type="match status" value="1"/>
</dbReference>
<evidence type="ECO:0000259" key="8">
    <source>
        <dbReference type="SMART" id="SM00905"/>
    </source>
</evidence>
<comment type="pathway">
    <text evidence="2">Cofactor biosynthesis; tetrahydrofolate biosynthesis; 2-amino-4-hydroxy-6-hydroxymethyl-7,8-dihydropteridine diphosphate from 7,8-dihydroneopterin triphosphate: step 3/4.</text>
</comment>
<comment type="catalytic activity">
    <reaction evidence="1">
        <text>7,8-dihydroneopterin = 6-hydroxymethyl-7,8-dihydropterin + glycolaldehyde</text>
        <dbReference type="Rhea" id="RHEA:10540"/>
        <dbReference type="ChEBI" id="CHEBI:17001"/>
        <dbReference type="ChEBI" id="CHEBI:17071"/>
        <dbReference type="ChEBI" id="CHEBI:44841"/>
        <dbReference type="EC" id="4.1.2.25"/>
    </reaction>
</comment>
<sequence>MTILAPWPGDLPLRRLFLKDMLVDAQIGIFPHEQGVTQRVRINVSFGVSEERDLVEGADELSRTVSYEDAVLIVRKLATAQHTKLVETLAERIAIEILKDRRVCVVRVSVEKLDIFSDLDSVGVEIERWSAEQIPGMVCL</sequence>
<accession>A0A511XGP4</accession>
<dbReference type="RefSeq" id="WP_146885440.1">
    <property type="nucleotide sequence ID" value="NZ_BJYG01000002.1"/>
</dbReference>
<dbReference type="OrthoDB" id="5297888at2"/>
<proteinExistence type="inferred from homology"/>
<dbReference type="InterPro" id="IPR006156">
    <property type="entry name" value="Dihydroneopterin_aldolase"/>
</dbReference>
<evidence type="ECO:0000256" key="5">
    <source>
        <dbReference type="ARBA" id="ARBA00022909"/>
    </source>
</evidence>
<evidence type="ECO:0000256" key="2">
    <source>
        <dbReference type="ARBA" id="ARBA00005013"/>
    </source>
</evidence>
<dbReference type="SMART" id="SM00905">
    <property type="entry name" value="FolB"/>
    <property type="match status" value="1"/>
</dbReference>
<feature type="domain" description="Dihydroneopterin aldolase/epimerase" evidence="8">
    <location>
        <begin position="16"/>
        <end position="128"/>
    </location>
</feature>
<dbReference type="GO" id="GO:0005737">
    <property type="term" value="C:cytoplasm"/>
    <property type="evidence" value="ECO:0007669"/>
    <property type="project" value="TreeGrafter"/>
</dbReference>
<dbReference type="GO" id="GO:0046656">
    <property type="term" value="P:folic acid biosynthetic process"/>
    <property type="evidence" value="ECO:0007669"/>
    <property type="project" value="UniProtKB-KW"/>
</dbReference>
<dbReference type="NCBIfam" id="TIGR00526">
    <property type="entry name" value="folB_dom"/>
    <property type="match status" value="1"/>
</dbReference>
<dbReference type="SUPFAM" id="SSF55620">
    <property type="entry name" value="Tetrahydrobiopterin biosynthesis enzymes-like"/>
    <property type="match status" value="1"/>
</dbReference>
<gene>
    <name evidence="9" type="ORF">AOE01nite_02950</name>
</gene>
<organism evidence="9 10">
    <name type="scientific">Acetobacter oeni</name>
    <dbReference type="NCBI Taxonomy" id="304077"/>
    <lineage>
        <taxon>Bacteria</taxon>
        <taxon>Pseudomonadati</taxon>
        <taxon>Pseudomonadota</taxon>
        <taxon>Alphaproteobacteria</taxon>
        <taxon>Acetobacterales</taxon>
        <taxon>Acetobacteraceae</taxon>
        <taxon>Acetobacter</taxon>
    </lineage>
</organism>
<comment type="similarity">
    <text evidence="3">Belongs to the DHNA family.</text>
</comment>
<dbReference type="InterPro" id="IPR043133">
    <property type="entry name" value="GTP-CH-I_C/QueF"/>
</dbReference>
<dbReference type="PANTHER" id="PTHR42844:SF1">
    <property type="entry name" value="DIHYDRONEOPTERIN ALDOLASE 1-RELATED"/>
    <property type="match status" value="1"/>
</dbReference>
<name>A0A511XGP4_9PROT</name>
<dbReference type="GO" id="GO:0004150">
    <property type="term" value="F:dihydroneopterin aldolase activity"/>
    <property type="evidence" value="ECO:0007669"/>
    <property type="project" value="UniProtKB-EC"/>
</dbReference>
<evidence type="ECO:0000256" key="1">
    <source>
        <dbReference type="ARBA" id="ARBA00001353"/>
    </source>
</evidence>
<evidence type="ECO:0000256" key="6">
    <source>
        <dbReference type="ARBA" id="ARBA00023239"/>
    </source>
</evidence>
<dbReference type="Gene3D" id="3.30.1130.10">
    <property type="match status" value="1"/>
</dbReference>
<protein>
    <recommendedName>
        <fullName evidence="4">dihydroneopterin aldolase</fullName>
        <ecNumber evidence="4">4.1.2.25</ecNumber>
    </recommendedName>
    <alternativeName>
        <fullName evidence="7">7,8-dihydroneopterin aldolase</fullName>
    </alternativeName>
</protein>
<evidence type="ECO:0000256" key="4">
    <source>
        <dbReference type="ARBA" id="ARBA00013043"/>
    </source>
</evidence>
<evidence type="ECO:0000313" key="9">
    <source>
        <dbReference type="EMBL" id="GEN62071.1"/>
    </source>
</evidence>
<evidence type="ECO:0000256" key="3">
    <source>
        <dbReference type="ARBA" id="ARBA00005708"/>
    </source>
</evidence>
<dbReference type="EC" id="4.1.2.25" evidence="4"/>
<dbReference type="Pfam" id="PF02152">
    <property type="entry name" value="FolB"/>
    <property type="match status" value="1"/>
</dbReference>
<keyword evidence="10" id="KW-1185">Reference proteome</keyword>
<reference evidence="9 10" key="1">
    <citation type="submission" date="2019-07" db="EMBL/GenBank/DDBJ databases">
        <title>Whole genome shotgun sequence of Acetobacter oeni NBRC 105207.</title>
        <authorList>
            <person name="Hosoyama A."/>
            <person name="Uohara A."/>
            <person name="Ohji S."/>
            <person name="Ichikawa N."/>
        </authorList>
    </citation>
    <scope>NUCLEOTIDE SEQUENCE [LARGE SCALE GENOMIC DNA]</scope>
    <source>
        <strain evidence="9 10">NBRC 105207</strain>
    </source>
</reference>
<dbReference type="InterPro" id="IPR006157">
    <property type="entry name" value="FolB_dom"/>
</dbReference>
<comment type="caution">
    <text evidence="9">The sequence shown here is derived from an EMBL/GenBank/DDBJ whole genome shotgun (WGS) entry which is preliminary data.</text>
</comment>
<keyword evidence="5" id="KW-0289">Folate biosynthesis</keyword>
<dbReference type="Proteomes" id="UP000321746">
    <property type="component" value="Unassembled WGS sequence"/>
</dbReference>
<dbReference type="EMBL" id="BJYG01000002">
    <property type="protein sequence ID" value="GEN62071.1"/>
    <property type="molecule type" value="Genomic_DNA"/>
</dbReference>